<feature type="compositionally biased region" description="Polar residues" evidence="1">
    <location>
        <begin position="36"/>
        <end position="49"/>
    </location>
</feature>
<organism evidence="2 3">
    <name type="scientific">Stichopus japonicus</name>
    <name type="common">Sea cucumber</name>
    <dbReference type="NCBI Taxonomy" id="307972"/>
    <lineage>
        <taxon>Eukaryota</taxon>
        <taxon>Metazoa</taxon>
        <taxon>Echinodermata</taxon>
        <taxon>Eleutherozoa</taxon>
        <taxon>Echinozoa</taxon>
        <taxon>Holothuroidea</taxon>
        <taxon>Aspidochirotacea</taxon>
        <taxon>Aspidochirotida</taxon>
        <taxon>Stichopodidae</taxon>
        <taxon>Apostichopus</taxon>
    </lineage>
</organism>
<dbReference type="OrthoDB" id="10064299at2759"/>
<reference evidence="2 3" key="1">
    <citation type="journal article" date="2017" name="PLoS Biol.">
        <title>The sea cucumber genome provides insights into morphological evolution and visceral regeneration.</title>
        <authorList>
            <person name="Zhang X."/>
            <person name="Sun L."/>
            <person name="Yuan J."/>
            <person name="Sun Y."/>
            <person name="Gao Y."/>
            <person name="Zhang L."/>
            <person name="Li S."/>
            <person name="Dai H."/>
            <person name="Hamel J.F."/>
            <person name="Liu C."/>
            <person name="Yu Y."/>
            <person name="Liu S."/>
            <person name="Lin W."/>
            <person name="Guo K."/>
            <person name="Jin S."/>
            <person name="Xu P."/>
            <person name="Storey K.B."/>
            <person name="Huan P."/>
            <person name="Zhang T."/>
            <person name="Zhou Y."/>
            <person name="Zhang J."/>
            <person name="Lin C."/>
            <person name="Li X."/>
            <person name="Xing L."/>
            <person name="Huo D."/>
            <person name="Sun M."/>
            <person name="Wang L."/>
            <person name="Mercier A."/>
            <person name="Li F."/>
            <person name="Yang H."/>
            <person name="Xiang J."/>
        </authorList>
    </citation>
    <scope>NUCLEOTIDE SEQUENCE [LARGE SCALE GENOMIC DNA]</scope>
    <source>
        <strain evidence="2">Shaxun</strain>
        <tissue evidence="2">Muscle</tissue>
    </source>
</reference>
<evidence type="ECO:0000313" key="2">
    <source>
        <dbReference type="EMBL" id="PIK57920.1"/>
    </source>
</evidence>
<evidence type="ECO:0000313" key="3">
    <source>
        <dbReference type="Proteomes" id="UP000230750"/>
    </source>
</evidence>
<protein>
    <submittedName>
        <fullName evidence="2">Putative nucleolin</fullName>
    </submittedName>
</protein>
<dbReference type="Proteomes" id="UP000230750">
    <property type="component" value="Unassembled WGS sequence"/>
</dbReference>
<dbReference type="EMBL" id="MRZV01000129">
    <property type="protein sequence ID" value="PIK57920.1"/>
    <property type="molecule type" value="Genomic_DNA"/>
</dbReference>
<keyword evidence="3" id="KW-1185">Reference proteome</keyword>
<accession>A0A2G8LCN4</accession>
<feature type="region of interest" description="Disordered" evidence="1">
    <location>
        <begin position="1"/>
        <end position="58"/>
    </location>
</feature>
<proteinExistence type="predicted"/>
<name>A0A2G8LCN4_STIJA</name>
<sequence length="315" mass="35737">MFSEDAVLFVEGTREETSEETIDLVQSDLDQDKNTDSQSETLTTAVPSNSDEKQEVNKEVTNYQTIEVDGHSKIDEESPAEEENVLTEEEAQELLLELSNPAEVAQFIVASDDARGFLQALRLLTDQDYISLKVAYYLRDRVMEELRRMLMIQEMELSRTLLNNYQPTDFTQDQLPQDAPPAPYYEFNPFLQEEADYPQQEPYDVYEESLRQENSRALAEIAEAVAQKIANGDLTPENGVKIMNTVASLLPDSYWEKALELFADDNSYPLNYDGPGSDYSEGSLGSDVIEVIDDEDDEELSESSSELENELKDKN</sequence>
<evidence type="ECO:0000256" key="1">
    <source>
        <dbReference type="SAM" id="MobiDB-lite"/>
    </source>
</evidence>
<feature type="region of interest" description="Disordered" evidence="1">
    <location>
        <begin position="293"/>
        <end position="315"/>
    </location>
</feature>
<comment type="caution">
    <text evidence="2">The sequence shown here is derived from an EMBL/GenBank/DDBJ whole genome shotgun (WGS) entry which is preliminary data.</text>
</comment>
<dbReference type="AlphaFoldDB" id="A0A2G8LCN4"/>
<gene>
    <name evidence="2" type="ORF">BSL78_05201</name>
</gene>
<feature type="compositionally biased region" description="Acidic residues" evidence="1">
    <location>
        <begin position="293"/>
        <end position="308"/>
    </location>
</feature>